<gene>
    <name evidence="3" type="ORF">H9926_09165</name>
</gene>
<reference evidence="3" key="2">
    <citation type="submission" date="2021-04" db="EMBL/GenBank/DDBJ databases">
        <authorList>
            <person name="Gilroy R."/>
        </authorList>
    </citation>
    <scope>NUCLEOTIDE SEQUENCE</scope>
    <source>
        <strain evidence="3">ChiBcec1-1630</strain>
    </source>
</reference>
<dbReference type="InterPro" id="IPR046098">
    <property type="entry name" value="DUF6034"/>
</dbReference>
<proteinExistence type="predicted"/>
<evidence type="ECO:0000313" key="3">
    <source>
        <dbReference type="EMBL" id="HJC88171.1"/>
    </source>
</evidence>
<sequence length="420" mass="46238">MNAEKTSFHNIRICHSPFLQTAALLLACILSAGSLSACSLAENREVVRLKEENGQDPADGPDVRPAGSGNIARQTAAPGELQLDFRDASGRLSVHVDAAVTVPDAEGFRLKKVSSRSFTQADSDAVNRVLLDGGVLLDDGVLRKRETMPRRAAYSVSLDNGLTPDRREISFLVMRKDTQIGFPLLTDTGTETLPDPQALTDQAVSSLVEMEIAGFQPVGAEYVSVSRQDFTGTVLEQHNGVRIPFERMVDGIPVTYTAEAGAGVEGENVSWPYEALSFCYDAQGLVSFQWTDPCIYTDISEEYVFLLPFEEICRIFRTVFPEKYAAYASDGREADFHITRIRLGYMRIMEPGNWMEGTLIPVWDFFGYWIYGDAAADESADSKILTEPEVPEHYFSGGLSYSLLTVNACDGTVIDRSLGY</sequence>
<feature type="chain" id="PRO_5039293130" evidence="2">
    <location>
        <begin position="38"/>
        <end position="420"/>
    </location>
</feature>
<feature type="region of interest" description="Disordered" evidence="1">
    <location>
        <begin position="50"/>
        <end position="73"/>
    </location>
</feature>
<dbReference type="Pfam" id="PF19499">
    <property type="entry name" value="DUF6034"/>
    <property type="match status" value="1"/>
</dbReference>
<accession>A0A9D2QIH2</accession>
<name>A0A9D2QIH2_9FIRM</name>
<protein>
    <submittedName>
        <fullName evidence="3">Uncharacterized protein</fullName>
    </submittedName>
</protein>
<dbReference type="Proteomes" id="UP000823922">
    <property type="component" value="Unassembled WGS sequence"/>
</dbReference>
<evidence type="ECO:0000256" key="2">
    <source>
        <dbReference type="SAM" id="SignalP"/>
    </source>
</evidence>
<evidence type="ECO:0000313" key="4">
    <source>
        <dbReference type="Proteomes" id="UP000823922"/>
    </source>
</evidence>
<evidence type="ECO:0000256" key="1">
    <source>
        <dbReference type="SAM" id="MobiDB-lite"/>
    </source>
</evidence>
<keyword evidence="2" id="KW-0732">Signal</keyword>
<dbReference type="AlphaFoldDB" id="A0A9D2QIH2"/>
<dbReference type="EMBL" id="DWVS01000228">
    <property type="protein sequence ID" value="HJC88171.1"/>
    <property type="molecule type" value="Genomic_DNA"/>
</dbReference>
<dbReference type="PROSITE" id="PS51257">
    <property type="entry name" value="PROKAR_LIPOPROTEIN"/>
    <property type="match status" value="1"/>
</dbReference>
<organism evidence="3 4">
    <name type="scientific">Candidatus Eisenbergiella intestinigallinarum</name>
    <dbReference type="NCBI Taxonomy" id="2838549"/>
    <lineage>
        <taxon>Bacteria</taxon>
        <taxon>Bacillati</taxon>
        <taxon>Bacillota</taxon>
        <taxon>Clostridia</taxon>
        <taxon>Lachnospirales</taxon>
        <taxon>Lachnospiraceae</taxon>
        <taxon>Eisenbergiella</taxon>
    </lineage>
</organism>
<reference evidence="3" key="1">
    <citation type="journal article" date="2021" name="PeerJ">
        <title>Extensive microbial diversity within the chicken gut microbiome revealed by metagenomics and culture.</title>
        <authorList>
            <person name="Gilroy R."/>
            <person name="Ravi A."/>
            <person name="Getino M."/>
            <person name="Pursley I."/>
            <person name="Horton D.L."/>
            <person name="Alikhan N.F."/>
            <person name="Baker D."/>
            <person name="Gharbi K."/>
            <person name="Hall N."/>
            <person name="Watson M."/>
            <person name="Adriaenssens E.M."/>
            <person name="Foster-Nyarko E."/>
            <person name="Jarju S."/>
            <person name="Secka A."/>
            <person name="Antonio M."/>
            <person name="Oren A."/>
            <person name="Chaudhuri R.R."/>
            <person name="La Ragione R."/>
            <person name="Hildebrand F."/>
            <person name="Pallen M.J."/>
        </authorList>
    </citation>
    <scope>NUCLEOTIDE SEQUENCE</scope>
    <source>
        <strain evidence="3">ChiBcec1-1630</strain>
    </source>
</reference>
<feature type="signal peptide" evidence="2">
    <location>
        <begin position="1"/>
        <end position="37"/>
    </location>
</feature>
<comment type="caution">
    <text evidence="3">The sequence shown here is derived from an EMBL/GenBank/DDBJ whole genome shotgun (WGS) entry which is preliminary data.</text>
</comment>